<organism evidence="4 5">
    <name type="scientific">Nesterenkonia salmonea</name>
    <dbReference type="NCBI Taxonomy" id="1804987"/>
    <lineage>
        <taxon>Bacteria</taxon>
        <taxon>Bacillati</taxon>
        <taxon>Actinomycetota</taxon>
        <taxon>Actinomycetes</taxon>
        <taxon>Micrococcales</taxon>
        <taxon>Micrococcaceae</taxon>
        <taxon>Nesterenkonia</taxon>
    </lineage>
</organism>
<feature type="transmembrane region" description="Helical" evidence="2">
    <location>
        <begin position="66"/>
        <end position="88"/>
    </location>
</feature>
<dbReference type="OrthoDB" id="3381462at2"/>
<proteinExistence type="predicted"/>
<dbReference type="EMBL" id="VAVZ01000014">
    <property type="protein sequence ID" value="TLP98048.1"/>
    <property type="molecule type" value="Genomic_DNA"/>
</dbReference>
<accession>A0A5R9BBP9</accession>
<protein>
    <submittedName>
        <fullName evidence="4">DUF3021 domain-containing protein</fullName>
    </submittedName>
</protein>
<keyword evidence="2" id="KW-0812">Transmembrane</keyword>
<feature type="compositionally biased region" description="Basic and acidic residues" evidence="1">
    <location>
        <begin position="281"/>
        <end position="297"/>
    </location>
</feature>
<dbReference type="InterPro" id="IPR025889">
    <property type="entry name" value="GSP17M-like_dom"/>
</dbReference>
<keyword evidence="2" id="KW-1133">Transmembrane helix</keyword>
<feature type="compositionally biased region" description="Polar residues" evidence="1">
    <location>
        <begin position="233"/>
        <end position="252"/>
    </location>
</feature>
<evidence type="ECO:0000256" key="1">
    <source>
        <dbReference type="SAM" id="MobiDB-lite"/>
    </source>
</evidence>
<dbReference type="Pfam" id="PF11181">
    <property type="entry name" value="YflT"/>
    <property type="match status" value="1"/>
</dbReference>
<feature type="compositionally biased region" description="Low complexity" evidence="1">
    <location>
        <begin position="190"/>
        <end position="216"/>
    </location>
</feature>
<reference evidence="4 5" key="1">
    <citation type="submission" date="2019-05" db="EMBL/GenBank/DDBJ databases">
        <title>Nesterenkonia sp. GY074 isolated from the Southern Atlantic Ocean.</title>
        <authorList>
            <person name="Zhang G."/>
        </authorList>
    </citation>
    <scope>NUCLEOTIDE SEQUENCE [LARGE SCALE GENOMIC DNA]</scope>
    <source>
        <strain evidence="4 5">GY074</strain>
    </source>
</reference>
<evidence type="ECO:0000259" key="3">
    <source>
        <dbReference type="Pfam" id="PF11181"/>
    </source>
</evidence>
<feature type="region of interest" description="Disordered" evidence="1">
    <location>
        <begin position="160"/>
        <end position="313"/>
    </location>
</feature>
<feature type="domain" description="General stress protein 17M-like" evidence="3">
    <location>
        <begin position="16"/>
        <end position="95"/>
    </location>
</feature>
<comment type="caution">
    <text evidence="4">The sequence shown here is derived from an EMBL/GenBank/DDBJ whole genome shotgun (WGS) entry which is preliminary data.</text>
</comment>
<gene>
    <name evidence="4" type="ORF">FEF26_06565</name>
</gene>
<dbReference type="RefSeq" id="WP_138252743.1">
    <property type="nucleotide sequence ID" value="NZ_VAVZ01000014.1"/>
</dbReference>
<evidence type="ECO:0000313" key="5">
    <source>
        <dbReference type="Proteomes" id="UP000310458"/>
    </source>
</evidence>
<evidence type="ECO:0000313" key="4">
    <source>
        <dbReference type="EMBL" id="TLP98048.1"/>
    </source>
</evidence>
<name>A0A5R9BBP9_9MICC</name>
<keyword evidence="2" id="KW-0472">Membrane</keyword>
<dbReference type="Proteomes" id="UP000310458">
    <property type="component" value="Unassembled WGS sequence"/>
</dbReference>
<evidence type="ECO:0000256" key="2">
    <source>
        <dbReference type="SAM" id="Phobius"/>
    </source>
</evidence>
<sequence length="313" mass="33591">MATLPLHTGALPRGELLGRYRTYEDAQKVVDHLAADEDFDVKMLTIVGNDLRSVEKVRGRLSYPRVAGTGALQGALFGAFMGLLLMLFTPEAPLLNLGMAVLMGMAIWMIIGVVSFAARRGTRGFVSASQLTATTYDVVCDFQVAVKARQLVPGAGVTSLNAMNDPTGQPPAGPAPASAGPAQRQFQQNPPQGHQSQPAQHQPQAQNQTHSQPQAQDHYQARRPQQDGGQVHPENQQVTPAPSENAASQGASATADHDERTRATQEWQEPGGKPRYGVRLSDVDKPDSEGSPDKSAQDEPEQTTAPHQDNTHS</sequence>
<feature type="compositionally biased region" description="Polar residues" evidence="1">
    <location>
        <begin position="302"/>
        <end position="313"/>
    </location>
</feature>
<keyword evidence="5" id="KW-1185">Reference proteome</keyword>
<dbReference type="AlphaFoldDB" id="A0A5R9BBP9"/>
<feature type="transmembrane region" description="Helical" evidence="2">
    <location>
        <begin position="94"/>
        <end position="118"/>
    </location>
</feature>